<sequence length="71" mass="7979">MTFASLYIKSRLIALGSEGDFSNINIVTVVLAVSIVANSHWIIQYHNHPPGVSMPALLWRRGLPCYLFCYL</sequence>
<proteinExistence type="predicted"/>
<reference evidence="2" key="1">
    <citation type="submission" date="2014-11" db="EMBL/GenBank/DDBJ databases">
        <authorList>
            <person name="Amaro Gonzalez C."/>
        </authorList>
    </citation>
    <scope>NUCLEOTIDE SEQUENCE</scope>
</reference>
<reference evidence="2" key="2">
    <citation type="journal article" date="2015" name="Fish Shellfish Immunol.">
        <title>Early steps in the European eel (Anguilla anguilla)-Vibrio vulnificus interaction in the gills: Role of the RtxA13 toxin.</title>
        <authorList>
            <person name="Callol A."/>
            <person name="Pajuelo D."/>
            <person name="Ebbesson L."/>
            <person name="Teles M."/>
            <person name="MacKenzie S."/>
            <person name="Amaro C."/>
        </authorList>
    </citation>
    <scope>NUCLEOTIDE SEQUENCE</scope>
</reference>
<protein>
    <submittedName>
        <fullName evidence="2">Uncharacterized protein</fullName>
    </submittedName>
</protein>
<evidence type="ECO:0000256" key="1">
    <source>
        <dbReference type="SAM" id="Phobius"/>
    </source>
</evidence>
<organism evidence="2">
    <name type="scientific">Anguilla anguilla</name>
    <name type="common">European freshwater eel</name>
    <name type="synonym">Muraena anguilla</name>
    <dbReference type="NCBI Taxonomy" id="7936"/>
    <lineage>
        <taxon>Eukaryota</taxon>
        <taxon>Metazoa</taxon>
        <taxon>Chordata</taxon>
        <taxon>Craniata</taxon>
        <taxon>Vertebrata</taxon>
        <taxon>Euteleostomi</taxon>
        <taxon>Actinopterygii</taxon>
        <taxon>Neopterygii</taxon>
        <taxon>Teleostei</taxon>
        <taxon>Anguilliformes</taxon>
        <taxon>Anguillidae</taxon>
        <taxon>Anguilla</taxon>
    </lineage>
</organism>
<name>A0A0E9WWY8_ANGAN</name>
<dbReference type="EMBL" id="GBXM01013688">
    <property type="protein sequence ID" value="JAH94889.1"/>
    <property type="molecule type" value="Transcribed_RNA"/>
</dbReference>
<keyword evidence="1" id="KW-1133">Transmembrane helix</keyword>
<accession>A0A0E9WWY8</accession>
<evidence type="ECO:0000313" key="2">
    <source>
        <dbReference type="EMBL" id="JAH94889.1"/>
    </source>
</evidence>
<dbReference type="AlphaFoldDB" id="A0A0E9WWY8"/>
<keyword evidence="1" id="KW-0472">Membrane</keyword>
<feature type="transmembrane region" description="Helical" evidence="1">
    <location>
        <begin position="21"/>
        <end position="43"/>
    </location>
</feature>
<keyword evidence="1" id="KW-0812">Transmembrane</keyword>